<accession>A0ABW4FH23</accession>
<dbReference type="InterPro" id="IPR007295">
    <property type="entry name" value="DUF402"/>
</dbReference>
<sequence length="176" mass="19705">MGPVHPPKIVTFDVPGRVNIDTKGTVREVDEYRETPFGLYMSRAMVNRPTAYWVESWLLPELGLCVTDWWWNPGHVRHQDFYLDVCEIVRDGGRWVLTDHYLDIVVQNRRGARVIDVDEFVAAVAAGLLPPAAAEQAMHTAYRAVDGLASHGHDLDAWLAGMGIALTWKERPAGSA</sequence>
<dbReference type="Gene3D" id="2.40.380.10">
    <property type="entry name" value="FomD-like"/>
    <property type="match status" value="1"/>
</dbReference>
<evidence type="ECO:0000313" key="2">
    <source>
        <dbReference type="EMBL" id="MFD1529953.1"/>
    </source>
</evidence>
<evidence type="ECO:0000313" key="3">
    <source>
        <dbReference type="Proteomes" id="UP001597145"/>
    </source>
</evidence>
<name>A0ABW4FH23_9PSEU</name>
<dbReference type="EMBL" id="JBHUCP010000007">
    <property type="protein sequence ID" value="MFD1529953.1"/>
    <property type="molecule type" value="Genomic_DNA"/>
</dbReference>
<reference evidence="3" key="1">
    <citation type="journal article" date="2019" name="Int. J. Syst. Evol. Microbiol.">
        <title>The Global Catalogue of Microorganisms (GCM) 10K type strain sequencing project: providing services to taxonomists for standard genome sequencing and annotation.</title>
        <authorList>
            <consortium name="The Broad Institute Genomics Platform"/>
            <consortium name="The Broad Institute Genome Sequencing Center for Infectious Disease"/>
            <person name="Wu L."/>
            <person name="Ma J."/>
        </authorList>
    </citation>
    <scope>NUCLEOTIDE SEQUENCE [LARGE SCALE GENOMIC DNA]</scope>
    <source>
        <strain evidence="3">JCM 12165</strain>
    </source>
</reference>
<dbReference type="SUPFAM" id="SSF159234">
    <property type="entry name" value="FomD-like"/>
    <property type="match status" value="1"/>
</dbReference>
<keyword evidence="3" id="KW-1185">Reference proteome</keyword>
<comment type="caution">
    <text evidence="2">The sequence shown here is derived from an EMBL/GenBank/DDBJ whole genome shotgun (WGS) entry which is preliminary data.</text>
</comment>
<proteinExistence type="predicted"/>
<dbReference type="Pfam" id="PF04167">
    <property type="entry name" value="DUF402"/>
    <property type="match status" value="1"/>
</dbReference>
<dbReference type="InterPro" id="IPR035930">
    <property type="entry name" value="FomD-like_sf"/>
</dbReference>
<feature type="domain" description="DUF402" evidence="1">
    <location>
        <begin position="24"/>
        <end position="153"/>
    </location>
</feature>
<protein>
    <submittedName>
        <fullName evidence="2">DUF402 domain-containing protein</fullName>
    </submittedName>
</protein>
<dbReference type="Proteomes" id="UP001597145">
    <property type="component" value="Unassembled WGS sequence"/>
</dbReference>
<organism evidence="2 3">
    <name type="scientific">Pseudonocardia aurantiaca</name>
    <dbReference type="NCBI Taxonomy" id="75290"/>
    <lineage>
        <taxon>Bacteria</taxon>
        <taxon>Bacillati</taxon>
        <taxon>Actinomycetota</taxon>
        <taxon>Actinomycetes</taxon>
        <taxon>Pseudonocardiales</taxon>
        <taxon>Pseudonocardiaceae</taxon>
        <taxon>Pseudonocardia</taxon>
    </lineage>
</organism>
<dbReference type="InterPro" id="IPR014465">
    <property type="entry name" value="UCP012622"/>
</dbReference>
<dbReference type="RefSeq" id="WP_343977403.1">
    <property type="nucleotide sequence ID" value="NZ_BAAAJG010000008.1"/>
</dbReference>
<evidence type="ECO:0000259" key="1">
    <source>
        <dbReference type="Pfam" id="PF04167"/>
    </source>
</evidence>
<gene>
    <name evidence="2" type="ORF">ACFSCY_10910</name>
</gene>
<dbReference type="PIRSF" id="PIRSF012622">
    <property type="entry name" value="UCP012622"/>
    <property type="match status" value="1"/>
</dbReference>